<accession>X1HAV5</accession>
<dbReference type="InterPro" id="IPR050447">
    <property type="entry name" value="Erg6_SMT_methyltransf"/>
</dbReference>
<gene>
    <name evidence="3" type="ORF">S03H2_35812</name>
</gene>
<keyword evidence="1" id="KW-0808">Transferase</keyword>
<name>X1HAV5_9ZZZZ</name>
<comment type="caution">
    <text evidence="3">The sequence shown here is derived from an EMBL/GenBank/DDBJ whole genome shotgun (WGS) entry which is preliminary data.</text>
</comment>
<dbReference type="SUPFAM" id="SSF53335">
    <property type="entry name" value="S-adenosyl-L-methionine-dependent methyltransferases"/>
    <property type="match status" value="1"/>
</dbReference>
<dbReference type="InterPro" id="IPR013216">
    <property type="entry name" value="Methyltransf_11"/>
</dbReference>
<dbReference type="PANTHER" id="PTHR44068">
    <property type="entry name" value="ZGC:194242"/>
    <property type="match status" value="1"/>
</dbReference>
<dbReference type="PANTHER" id="PTHR44068:SF11">
    <property type="entry name" value="GERANYL DIPHOSPHATE 2-C-METHYLTRANSFERASE"/>
    <property type="match status" value="1"/>
</dbReference>
<dbReference type="Gene3D" id="3.40.50.150">
    <property type="entry name" value="Vaccinia Virus protein VP39"/>
    <property type="match status" value="1"/>
</dbReference>
<evidence type="ECO:0000313" key="3">
    <source>
        <dbReference type="EMBL" id="GAH50964.1"/>
    </source>
</evidence>
<feature type="domain" description="Methyltransferase type 11" evidence="2">
    <location>
        <begin position="55"/>
        <end position="150"/>
    </location>
</feature>
<proteinExistence type="predicted"/>
<sequence length="180" mass="19837">MKRSLFKTIKQLTSKGGIEGWFAEKYDKFAKAILLDLYQEIAGLVIKHLKLGKILEIGPGPGYLSIEIAKLGDFQITGLDISETMIEIARRNTEEAGADVVFKLGDASNMPFKNSTFDFIISSGSLHHWKEPVKVFNEVYRVLKTDGEALIGDLRSSTANLGPMLISGWDNSGVILCSNL</sequence>
<dbReference type="AlphaFoldDB" id="X1HAV5"/>
<dbReference type="CDD" id="cd02440">
    <property type="entry name" value="AdoMet_MTases"/>
    <property type="match status" value="1"/>
</dbReference>
<reference evidence="3" key="1">
    <citation type="journal article" date="2014" name="Front. Microbiol.">
        <title>High frequency of phylogenetically diverse reductive dehalogenase-homologous genes in deep subseafloor sedimentary metagenomes.</title>
        <authorList>
            <person name="Kawai M."/>
            <person name="Futagami T."/>
            <person name="Toyoda A."/>
            <person name="Takaki Y."/>
            <person name="Nishi S."/>
            <person name="Hori S."/>
            <person name="Arai W."/>
            <person name="Tsubouchi T."/>
            <person name="Morono Y."/>
            <person name="Uchiyama I."/>
            <person name="Ito T."/>
            <person name="Fujiyama A."/>
            <person name="Inagaki F."/>
            <person name="Takami H."/>
        </authorList>
    </citation>
    <scope>NUCLEOTIDE SEQUENCE</scope>
    <source>
        <strain evidence="3">Expedition CK06-06</strain>
    </source>
</reference>
<dbReference type="Pfam" id="PF08241">
    <property type="entry name" value="Methyltransf_11"/>
    <property type="match status" value="1"/>
</dbReference>
<dbReference type="InterPro" id="IPR029063">
    <property type="entry name" value="SAM-dependent_MTases_sf"/>
</dbReference>
<evidence type="ECO:0000259" key="2">
    <source>
        <dbReference type="Pfam" id="PF08241"/>
    </source>
</evidence>
<dbReference type="GO" id="GO:0008757">
    <property type="term" value="F:S-adenosylmethionine-dependent methyltransferase activity"/>
    <property type="evidence" value="ECO:0007669"/>
    <property type="project" value="InterPro"/>
</dbReference>
<dbReference type="EMBL" id="BARU01021930">
    <property type="protein sequence ID" value="GAH50964.1"/>
    <property type="molecule type" value="Genomic_DNA"/>
</dbReference>
<protein>
    <recommendedName>
        <fullName evidence="2">Methyltransferase type 11 domain-containing protein</fullName>
    </recommendedName>
</protein>
<organism evidence="3">
    <name type="scientific">marine sediment metagenome</name>
    <dbReference type="NCBI Taxonomy" id="412755"/>
    <lineage>
        <taxon>unclassified sequences</taxon>
        <taxon>metagenomes</taxon>
        <taxon>ecological metagenomes</taxon>
    </lineage>
</organism>
<evidence type="ECO:0000256" key="1">
    <source>
        <dbReference type="ARBA" id="ARBA00022679"/>
    </source>
</evidence>